<feature type="compositionally biased region" description="Basic and acidic residues" evidence="6">
    <location>
        <begin position="202"/>
        <end position="215"/>
    </location>
</feature>
<dbReference type="Proteomes" id="UP000261560">
    <property type="component" value="Unplaced"/>
</dbReference>
<dbReference type="STRING" id="30732.ENSOMEP00000034155"/>
<evidence type="ECO:0000256" key="5">
    <source>
        <dbReference type="ARBA" id="ARBA00023242"/>
    </source>
</evidence>
<dbReference type="PaxDb" id="30732-ENSOMEP00000034155"/>
<name>A0A3B3DXV3_ORYME</name>
<dbReference type="Gene3D" id="3.30.110.170">
    <property type="entry name" value="Protein of unknown function (DUF541), domain 1"/>
    <property type="match status" value="1"/>
</dbReference>
<dbReference type="GO" id="GO:0005634">
    <property type="term" value="C:nucleus"/>
    <property type="evidence" value="ECO:0007669"/>
    <property type="project" value="UniProtKB-SubCell"/>
</dbReference>
<protein>
    <submittedName>
        <fullName evidence="7">Interleukin-1 receptor-associated kinase 1 binding protein 1</fullName>
    </submittedName>
</protein>
<feature type="region of interest" description="Disordered" evidence="6">
    <location>
        <begin position="178"/>
        <end position="233"/>
    </location>
</feature>
<reference evidence="7" key="2">
    <citation type="submission" date="2025-09" db="UniProtKB">
        <authorList>
            <consortium name="Ensembl"/>
        </authorList>
    </citation>
    <scope>IDENTIFICATION</scope>
</reference>
<keyword evidence="4" id="KW-0963">Cytoplasm</keyword>
<dbReference type="GO" id="GO:0006955">
    <property type="term" value="P:immune response"/>
    <property type="evidence" value="ECO:0007669"/>
    <property type="project" value="InterPro"/>
</dbReference>
<evidence type="ECO:0000256" key="2">
    <source>
        <dbReference type="ARBA" id="ARBA00004496"/>
    </source>
</evidence>
<sequence>MSGSNRVVAVIPAAAGWEFCSNDKETELENRSSGKEAPNNRVREVRVTGTAEVSSPADRASVRVNVSNSKESVNEVTNSVSRRLEYILQALRQHGIRDEDTSVRRFLQRDADVYRMDAEILATFSDFEKMEQIRSILLEKLDRSVFVGTPQFFHSPESLSGTRRRACVLAVKRSAEGQRSGSAAGAESGTPPAGERGGGQGVEERGRGGWRRRSESGASSSFAPHPDGHGSLHGVRLLQLQGQKQEETLSRTLENTLLLRHNSANVQCCF</sequence>
<dbReference type="InterPro" id="IPR007497">
    <property type="entry name" value="SIMPL/DUF541"/>
</dbReference>
<dbReference type="InterPro" id="IPR030312">
    <property type="entry name" value="IRAK1BP1"/>
</dbReference>
<accession>A0A3B3DXV3</accession>
<dbReference type="GO" id="GO:0005737">
    <property type="term" value="C:cytoplasm"/>
    <property type="evidence" value="ECO:0007669"/>
    <property type="project" value="UniProtKB-SubCell"/>
</dbReference>
<dbReference type="Ensembl" id="ENSOMET00000027891.1">
    <property type="protein sequence ID" value="ENSOMEP00000034155.1"/>
    <property type="gene ID" value="ENSOMEG00000020585.1"/>
</dbReference>
<organism evidence="7 8">
    <name type="scientific">Oryzias melastigma</name>
    <name type="common">Marine medaka</name>
    <dbReference type="NCBI Taxonomy" id="30732"/>
    <lineage>
        <taxon>Eukaryota</taxon>
        <taxon>Metazoa</taxon>
        <taxon>Chordata</taxon>
        <taxon>Craniata</taxon>
        <taxon>Vertebrata</taxon>
        <taxon>Euteleostomi</taxon>
        <taxon>Actinopterygii</taxon>
        <taxon>Neopterygii</taxon>
        <taxon>Teleostei</taxon>
        <taxon>Neoteleostei</taxon>
        <taxon>Acanthomorphata</taxon>
        <taxon>Ovalentaria</taxon>
        <taxon>Atherinomorphae</taxon>
        <taxon>Beloniformes</taxon>
        <taxon>Adrianichthyidae</taxon>
        <taxon>Oryziinae</taxon>
        <taxon>Oryzias</taxon>
    </lineage>
</organism>
<keyword evidence="5" id="KW-0539">Nucleus</keyword>
<dbReference type="Gene3D" id="3.30.70.2970">
    <property type="entry name" value="Protein of unknown function (DUF541), domain 2"/>
    <property type="match status" value="1"/>
</dbReference>
<keyword evidence="8" id="KW-1185">Reference proteome</keyword>
<evidence type="ECO:0000313" key="8">
    <source>
        <dbReference type="Proteomes" id="UP000261560"/>
    </source>
</evidence>
<dbReference type="GeneTree" id="ENSGT00390000012588"/>
<dbReference type="PANTHER" id="PTHR18842">
    <property type="entry name" value="INTERLEUKIN-1 RECEPTOR-ASSOCIATED KINASE 1-BINDING PROTEIN 1"/>
    <property type="match status" value="1"/>
</dbReference>
<proteinExistence type="inferred from homology"/>
<dbReference type="AlphaFoldDB" id="A0A3B3DXV3"/>
<dbReference type="GO" id="GO:0043123">
    <property type="term" value="P:positive regulation of canonical NF-kappaB signal transduction"/>
    <property type="evidence" value="ECO:0007669"/>
    <property type="project" value="InterPro"/>
</dbReference>
<evidence type="ECO:0000256" key="1">
    <source>
        <dbReference type="ARBA" id="ARBA00004123"/>
    </source>
</evidence>
<reference evidence="7" key="1">
    <citation type="submission" date="2025-08" db="UniProtKB">
        <authorList>
            <consortium name="Ensembl"/>
        </authorList>
    </citation>
    <scope>IDENTIFICATION</scope>
</reference>
<evidence type="ECO:0000313" key="7">
    <source>
        <dbReference type="Ensembl" id="ENSOMEP00000034155.1"/>
    </source>
</evidence>
<dbReference type="PANTHER" id="PTHR18842:SF2">
    <property type="entry name" value="INTERLEUKIN-1 RECEPTOR-ASSOCIATED KINASE 1-BINDING PROTEIN 1"/>
    <property type="match status" value="1"/>
</dbReference>
<evidence type="ECO:0000256" key="6">
    <source>
        <dbReference type="SAM" id="MobiDB-lite"/>
    </source>
</evidence>
<comment type="similarity">
    <text evidence="3">Belongs to the IRAK1BP1 family.</text>
</comment>
<dbReference type="Pfam" id="PF04402">
    <property type="entry name" value="SIMPL"/>
    <property type="match status" value="1"/>
</dbReference>
<comment type="subcellular location">
    <subcellularLocation>
        <location evidence="2">Cytoplasm</location>
    </subcellularLocation>
    <subcellularLocation>
        <location evidence="1">Nucleus</location>
    </subcellularLocation>
</comment>
<evidence type="ECO:0000256" key="4">
    <source>
        <dbReference type="ARBA" id="ARBA00022490"/>
    </source>
</evidence>
<evidence type="ECO:0000256" key="3">
    <source>
        <dbReference type="ARBA" id="ARBA00005509"/>
    </source>
</evidence>